<proteinExistence type="predicted"/>
<evidence type="ECO:0000313" key="2">
    <source>
        <dbReference type="Proteomes" id="UP000236735"/>
    </source>
</evidence>
<evidence type="ECO:0000313" key="1">
    <source>
        <dbReference type="EMBL" id="SEG07379.1"/>
    </source>
</evidence>
<dbReference type="EMBL" id="FNUV01000008">
    <property type="protein sequence ID" value="SEG07379.1"/>
    <property type="molecule type" value="Genomic_DNA"/>
</dbReference>
<organism evidence="1 2">
    <name type="scientific">Xylanibacter ruminicola</name>
    <name type="common">Prevotella ruminicola</name>
    <dbReference type="NCBI Taxonomy" id="839"/>
    <lineage>
        <taxon>Bacteria</taxon>
        <taxon>Pseudomonadati</taxon>
        <taxon>Bacteroidota</taxon>
        <taxon>Bacteroidia</taxon>
        <taxon>Bacteroidales</taxon>
        <taxon>Prevotellaceae</taxon>
        <taxon>Xylanibacter</taxon>
    </lineage>
</organism>
<sequence length="29" mass="3185">MSKIAFIMVKDGTLESKTSCFTVSDSSDR</sequence>
<dbReference type="AlphaFoldDB" id="A0A1H5X6J4"/>
<gene>
    <name evidence="1" type="ORF">SAMN05216354_2662</name>
</gene>
<dbReference type="Proteomes" id="UP000236735">
    <property type="component" value="Unassembled WGS sequence"/>
</dbReference>
<accession>A0A1H5X6J4</accession>
<reference evidence="1 2" key="1">
    <citation type="submission" date="2016-10" db="EMBL/GenBank/DDBJ databases">
        <authorList>
            <person name="de Groot N.N."/>
        </authorList>
    </citation>
    <scope>NUCLEOTIDE SEQUENCE [LARGE SCALE GENOMIC DNA]</scope>
    <source>
        <strain evidence="1 2">AR32</strain>
    </source>
</reference>
<name>A0A1H5X6J4_XYLRU</name>
<protein>
    <submittedName>
        <fullName evidence="1">Uncharacterized protein</fullName>
    </submittedName>
</protein>